<dbReference type="EMBL" id="FXTK01000060">
    <property type="protein sequence ID" value="SMP00105.1"/>
    <property type="molecule type" value="Genomic_DNA"/>
</dbReference>
<feature type="non-terminal residue" evidence="2">
    <location>
        <position position="31"/>
    </location>
</feature>
<dbReference type="Proteomes" id="UP000319014">
    <property type="component" value="Unassembled WGS sequence"/>
</dbReference>
<evidence type="ECO:0000313" key="4">
    <source>
        <dbReference type="Proteomes" id="UP000319014"/>
    </source>
</evidence>
<name>A0A521FL61_9RHOB</name>
<sequence length="31" mass="3546">MAGFIEGVERDQASLFPHRLDDWIDADSVVR</sequence>
<evidence type="ECO:0000313" key="2">
    <source>
        <dbReference type="EMBL" id="SMO96952.1"/>
    </source>
</evidence>
<reference evidence="2 4" key="1">
    <citation type="submission" date="2017-05" db="EMBL/GenBank/DDBJ databases">
        <authorList>
            <person name="Varghese N."/>
            <person name="Submissions S."/>
        </authorList>
    </citation>
    <scope>NUCLEOTIDE SEQUENCE [LARGE SCALE GENOMIC DNA]</scope>
    <source>
        <strain evidence="2 4">DSM 100094</strain>
    </source>
</reference>
<protein>
    <submittedName>
        <fullName evidence="2">Uncharacterized protein</fullName>
    </submittedName>
</protein>
<evidence type="ECO:0000313" key="1">
    <source>
        <dbReference type="EMBL" id="SMO96166.1"/>
    </source>
</evidence>
<dbReference type="EMBL" id="FXTK01000024">
    <property type="protein sequence ID" value="SMO96166.1"/>
    <property type="molecule type" value="Genomic_DNA"/>
</dbReference>
<evidence type="ECO:0000313" key="3">
    <source>
        <dbReference type="EMBL" id="SMP00105.1"/>
    </source>
</evidence>
<gene>
    <name evidence="1" type="ORF">SAMN06265221_1241</name>
    <name evidence="2" type="ORF">SAMN06265221_1261</name>
    <name evidence="3" type="ORF">SAMN06265221_1601</name>
</gene>
<proteinExistence type="predicted"/>
<dbReference type="AlphaFoldDB" id="A0A521FL61"/>
<keyword evidence="4" id="KW-1185">Reference proteome</keyword>
<accession>A0A521FL61</accession>
<dbReference type="EMBL" id="FXTK01000026">
    <property type="protein sequence ID" value="SMO96952.1"/>
    <property type="molecule type" value="Genomic_DNA"/>
</dbReference>
<organism evidence="2 4">
    <name type="scientific">Paracoccus laeviglucosivorans</name>
    <dbReference type="NCBI Taxonomy" id="1197861"/>
    <lineage>
        <taxon>Bacteria</taxon>
        <taxon>Pseudomonadati</taxon>
        <taxon>Pseudomonadota</taxon>
        <taxon>Alphaproteobacteria</taxon>
        <taxon>Rhodobacterales</taxon>
        <taxon>Paracoccaceae</taxon>
        <taxon>Paracoccus</taxon>
    </lineage>
</organism>